<dbReference type="Proteomes" id="UP001175228">
    <property type="component" value="Unassembled WGS sequence"/>
</dbReference>
<sequence length="381" mass="43087">MATLYSELYDLIVDYLADDIPALTACSLVSRVFLPRCQHHLFRHITFYPGNNRCARFFVDKAPLVEELTIYERRLPRNKGMRTDAWTEALPRVLRLLVSLRKVKFSGQMHLDAMHRVWTGVQGVLAQLTSITLDGVFFSSLAELASFFGCVPRLKRLAMNVVTVGRGDGDDASHRGGLCKELETLKVGTGNLRPRWMRFLFGRDGAISLESLRELVFPVTSEVDSWMPGVHELLGRAPRLESAMLPDWRGSHQNLDHITPVPDIGHLRSLTVFIPLAYTDRYEVRRALISNNTKVNKVDTAISALDWTRRMLDTGTRLEEVVLIVRAHSMVGDEGVKEAWGRLLRLNVVVRVEGECSEAARACLGRVMVELTEGRGRFYEL</sequence>
<proteinExistence type="predicted"/>
<evidence type="ECO:0008006" key="3">
    <source>
        <dbReference type="Google" id="ProtNLM"/>
    </source>
</evidence>
<dbReference type="Gene3D" id="3.80.10.10">
    <property type="entry name" value="Ribonuclease Inhibitor"/>
    <property type="match status" value="1"/>
</dbReference>
<keyword evidence="2" id="KW-1185">Reference proteome</keyword>
<protein>
    <recommendedName>
        <fullName evidence="3">F-box domain-containing protein</fullName>
    </recommendedName>
</protein>
<dbReference type="EMBL" id="JAUEPU010000034">
    <property type="protein sequence ID" value="KAK0490157.1"/>
    <property type="molecule type" value="Genomic_DNA"/>
</dbReference>
<evidence type="ECO:0000313" key="2">
    <source>
        <dbReference type="Proteomes" id="UP001175228"/>
    </source>
</evidence>
<evidence type="ECO:0000313" key="1">
    <source>
        <dbReference type="EMBL" id="KAK0490157.1"/>
    </source>
</evidence>
<dbReference type="InterPro" id="IPR032675">
    <property type="entry name" value="LRR_dom_sf"/>
</dbReference>
<gene>
    <name evidence="1" type="ORF">EDD18DRAFT_552449</name>
</gene>
<dbReference type="AlphaFoldDB" id="A0AA39PTB9"/>
<name>A0AA39PTB9_9AGAR</name>
<organism evidence="1 2">
    <name type="scientific">Armillaria luteobubalina</name>
    <dbReference type="NCBI Taxonomy" id="153913"/>
    <lineage>
        <taxon>Eukaryota</taxon>
        <taxon>Fungi</taxon>
        <taxon>Dikarya</taxon>
        <taxon>Basidiomycota</taxon>
        <taxon>Agaricomycotina</taxon>
        <taxon>Agaricomycetes</taxon>
        <taxon>Agaricomycetidae</taxon>
        <taxon>Agaricales</taxon>
        <taxon>Marasmiineae</taxon>
        <taxon>Physalacriaceae</taxon>
        <taxon>Armillaria</taxon>
    </lineage>
</organism>
<comment type="caution">
    <text evidence="1">The sequence shown here is derived from an EMBL/GenBank/DDBJ whole genome shotgun (WGS) entry which is preliminary data.</text>
</comment>
<reference evidence="1" key="1">
    <citation type="submission" date="2023-06" db="EMBL/GenBank/DDBJ databases">
        <authorList>
            <consortium name="Lawrence Berkeley National Laboratory"/>
            <person name="Ahrendt S."/>
            <person name="Sahu N."/>
            <person name="Indic B."/>
            <person name="Wong-Bajracharya J."/>
            <person name="Merenyi Z."/>
            <person name="Ke H.-M."/>
            <person name="Monk M."/>
            <person name="Kocsube S."/>
            <person name="Drula E."/>
            <person name="Lipzen A."/>
            <person name="Balint B."/>
            <person name="Henrissat B."/>
            <person name="Andreopoulos B."/>
            <person name="Martin F.M."/>
            <person name="Harder C.B."/>
            <person name="Rigling D."/>
            <person name="Ford K.L."/>
            <person name="Foster G.D."/>
            <person name="Pangilinan J."/>
            <person name="Papanicolaou A."/>
            <person name="Barry K."/>
            <person name="LaButti K."/>
            <person name="Viragh M."/>
            <person name="Koriabine M."/>
            <person name="Yan M."/>
            <person name="Riley R."/>
            <person name="Champramary S."/>
            <person name="Plett K.L."/>
            <person name="Tsai I.J."/>
            <person name="Slot J."/>
            <person name="Sipos G."/>
            <person name="Plett J."/>
            <person name="Nagy L.G."/>
            <person name="Grigoriev I.V."/>
        </authorList>
    </citation>
    <scope>NUCLEOTIDE SEQUENCE</scope>
    <source>
        <strain evidence="1">HWK02</strain>
    </source>
</reference>
<accession>A0AA39PTB9</accession>